<dbReference type="InterPro" id="IPR002110">
    <property type="entry name" value="Ankyrin_rpt"/>
</dbReference>
<feature type="compositionally biased region" description="Basic residues" evidence="5">
    <location>
        <begin position="639"/>
        <end position="648"/>
    </location>
</feature>
<dbReference type="Pfam" id="PF13639">
    <property type="entry name" value="zf-RING_2"/>
    <property type="match status" value="1"/>
</dbReference>
<keyword evidence="4" id="KW-0863">Zinc-finger</keyword>
<feature type="compositionally biased region" description="Basic residues" evidence="5">
    <location>
        <begin position="695"/>
        <end position="704"/>
    </location>
</feature>
<keyword evidence="1" id="KW-0677">Repeat</keyword>
<dbReference type="InterPro" id="IPR036770">
    <property type="entry name" value="Ankyrin_rpt-contain_sf"/>
</dbReference>
<keyword evidence="4" id="KW-0862">Zinc</keyword>
<dbReference type="Gene3D" id="1.25.40.20">
    <property type="entry name" value="Ankyrin repeat-containing domain"/>
    <property type="match status" value="1"/>
</dbReference>
<evidence type="ECO:0000259" key="6">
    <source>
        <dbReference type="PROSITE" id="PS50089"/>
    </source>
</evidence>
<dbReference type="PANTHER" id="PTHR24173">
    <property type="entry name" value="ANKYRIN REPEAT CONTAINING"/>
    <property type="match status" value="1"/>
</dbReference>
<evidence type="ECO:0000256" key="1">
    <source>
        <dbReference type="ARBA" id="ARBA00022737"/>
    </source>
</evidence>
<feature type="repeat" description="ANK" evidence="3">
    <location>
        <begin position="562"/>
        <end position="594"/>
    </location>
</feature>
<evidence type="ECO:0000256" key="3">
    <source>
        <dbReference type="PROSITE-ProRule" id="PRU00023"/>
    </source>
</evidence>
<feature type="region of interest" description="Disordered" evidence="5">
    <location>
        <begin position="631"/>
        <end position="651"/>
    </location>
</feature>
<organism evidence="7 8">
    <name type="scientific">Prymnesium parvum</name>
    <name type="common">Toxic golden alga</name>
    <dbReference type="NCBI Taxonomy" id="97485"/>
    <lineage>
        <taxon>Eukaryota</taxon>
        <taxon>Haptista</taxon>
        <taxon>Haptophyta</taxon>
        <taxon>Prymnesiophyceae</taxon>
        <taxon>Prymnesiales</taxon>
        <taxon>Prymnesiaceae</taxon>
        <taxon>Prymnesium</taxon>
    </lineage>
</organism>
<dbReference type="SUPFAM" id="SSF57850">
    <property type="entry name" value="RING/U-box"/>
    <property type="match status" value="1"/>
</dbReference>
<evidence type="ECO:0000256" key="2">
    <source>
        <dbReference type="ARBA" id="ARBA00023043"/>
    </source>
</evidence>
<keyword evidence="2 3" id="KW-0040">ANK repeat</keyword>
<dbReference type="PROSITE" id="PS50089">
    <property type="entry name" value="ZF_RING_2"/>
    <property type="match status" value="1"/>
</dbReference>
<protein>
    <recommendedName>
        <fullName evidence="6">RING-type domain-containing protein</fullName>
    </recommendedName>
</protein>
<feature type="region of interest" description="Disordered" evidence="5">
    <location>
        <begin position="920"/>
        <end position="944"/>
    </location>
</feature>
<dbReference type="InterPro" id="IPR013083">
    <property type="entry name" value="Znf_RING/FYVE/PHD"/>
</dbReference>
<evidence type="ECO:0000256" key="5">
    <source>
        <dbReference type="SAM" id="MobiDB-lite"/>
    </source>
</evidence>
<feature type="region of interest" description="Disordered" evidence="5">
    <location>
        <begin position="680"/>
        <end position="767"/>
    </location>
</feature>
<reference evidence="7 8" key="1">
    <citation type="journal article" date="2024" name="Science">
        <title>Giant polyketide synthase enzymes in the biosynthesis of giant marine polyether toxins.</title>
        <authorList>
            <person name="Fallon T.R."/>
            <person name="Shende V.V."/>
            <person name="Wierzbicki I.H."/>
            <person name="Pendleton A.L."/>
            <person name="Watervoot N.F."/>
            <person name="Auber R.P."/>
            <person name="Gonzalez D.J."/>
            <person name="Wisecaver J.H."/>
            <person name="Moore B.S."/>
        </authorList>
    </citation>
    <scope>NUCLEOTIDE SEQUENCE [LARGE SCALE GENOMIC DNA]</scope>
    <source>
        <strain evidence="7 8">12B1</strain>
    </source>
</reference>
<dbReference type="InterPro" id="IPR001841">
    <property type="entry name" value="Znf_RING"/>
</dbReference>
<keyword evidence="4" id="KW-0479">Metal-binding</keyword>
<dbReference type="SMART" id="SM00248">
    <property type="entry name" value="ANK"/>
    <property type="match status" value="4"/>
</dbReference>
<dbReference type="Gene3D" id="3.30.40.10">
    <property type="entry name" value="Zinc/RING finger domain, C3HC4 (zinc finger)"/>
    <property type="match status" value="1"/>
</dbReference>
<comment type="caution">
    <text evidence="7">The sequence shown here is derived from an EMBL/GenBank/DDBJ whole genome shotgun (WGS) entry which is preliminary data.</text>
</comment>
<gene>
    <name evidence="7" type="ORF">AB1Y20_004325</name>
</gene>
<dbReference type="PROSITE" id="PS50088">
    <property type="entry name" value="ANK_REPEAT"/>
    <property type="match status" value="2"/>
</dbReference>
<feature type="compositionally biased region" description="Basic and acidic residues" evidence="5">
    <location>
        <begin position="923"/>
        <end position="934"/>
    </location>
</feature>
<dbReference type="Pfam" id="PF12796">
    <property type="entry name" value="Ank_2"/>
    <property type="match status" value="1"/>
</dbReference>
<dbReference type="GO" id="GO:0008270">
    <property type="term" value="F:zinc ion binding"/>
    <property type="evidence" value="ECO:0007669"/>
    <property type="project" value="UniProtKB-KW"/>
</dbReference>
<dbReference type="SMART" id="SM00184">
    <property type="entry name" value="RING"/>
    <property type="match status" value="1"/>
</dbReference>
<evidence type="ECO:0000313" key="7">
    <source>
        <dbReference type="EMBL" id="KAL1508208.1"/>
    </source>
</evidence>
<dbReference type="SUPFAM" id="SSF48403">
    <property type="entry name" value="Ankyrin repeat"/>
    <property type="match status" value="1"/>
</dbReference>
<dbReference type="Proteomes" id="UP001515480">
    <property type="component" value="Unassembled WGS sequence"/>
</dbReference>
<evidence type="ECO:0000256" key="4">
    <source>
        <dbReference type="PROSITE-ProRule" id="PRU00175"/>
    </source>
</evidence>
<proteinExistence type="predicted"/>
<dbReference type="PROSITE" id="PS00028">
    <property type="entry name" value="ZINC_FINGER_C2H2_1"/>
    <property type="match status" value="1"/>
</dbReference>
<feature type="domain" description="RING-type" evidence="6">
    <location>
        <begin position="1077"/>
        <end position="1119"/>
    </location>
</feature>
<sequence length="1136" mass="121911">MRKAEPSSSTDRPVDYGDSHITIFLQPPTPRRQLRCVVVDEKMPLCTFWDEVVLPCLRAWGVRPTNLRLLCRGRRLEIGLQTLQDARVTSLTTLNVTGSLPAQGFSRLHQLMEHLLETLAPPATSTGSGNTQPAAADDASLVLTSREPLMHAIDLEISESKQLNVSPAGKALPCSCLSCTGRPNSTLWLCGALLHSTDAAVVNIAFRVVQLLLHSRPDCPEPPIHFSEQAGALTLTGDERRFGWLYKVVHEALTPEGVAIASLLSQRQAYDAKTHPLLWQHPTKKQTLLELAARSHWPGLLQSLLPALNLSRLAGSGALSAVSMAAYKALMSMALNGRHELLSLLLQTGITSAQHALLLLESVIQKKGKVAIIERVVAEMLQYIGPATKEASGVLKVAAGHSCAAVVAMLLDWSHCEKGQLDLQLVGLALAEACDSNNDEVMQLLLRIWKGKCSAMQAQPLLRAFSARGDAATVARLLAMGPFAMVQMDAQQRARLASTGLAHAAGESRQRANVLSTLLQAGADPRGQHGEIALRNAARDGQPESMQLLLQEGTDVNAVDDDGKTVLCVAACSGCCESVRCLLEHGAHVRMRCHDGREPLDFAVDEAVRQLLLAEVEKLRMGLLDELLADEEPEGGKGGKGKKGKKGKKGIEVDAKKAVRDVKAGLTESFAPEKASAIGDLGCLDMPEPQVQSKSAKKKQKKAASKAGVRSADEAGPVDEPSFGGGKAGRADVGEAEVEECSNHKSQKKRATKNASGAQRGEGADVVKGAPPLVEAAVQLLRGQAEGPSMRISSLVSALYDLSTTFKEEIRNAGGAKLWLNDHSDEFVVETDCSPGQECVTLRTHADVSQPPDGRRAQCLSNVTAGQTPLSSSGDSNRSTDIALASGDSAQEGNINELSGRACEGNKTGLVSVNTRDGVANGKGDEHIAEHSEGSDDTELPMPRCHPRGHSPHALAFTDFHDHSFFSWSANDRAIIDAADDAAAAALLGATMEDNADDPVLIEKKIRAVQKKLRRVQTIEELVSHGSALDNGQQALFASKPRLQSQLHQLLRQWAVLEPVLLEQQEQRMLAIANSECAICLEEYDADRPGIRTSCCGYHFHRRCLQQCLDTAGLCPICSATKGTCKVVEQRVRPSS</sequence>
<feature type="repeat" description="ANK" evidence="3">
    <location>
        <begin position="529"/>
        <end position="561"/>
    </location>
</feature>
<dbReference type="EMBL" id="JBGBPQ010000016">
    <property type="protein sequence ID" value="KAL1508208.1"/>
    <property type="molecule type" value="Genomic_DNA"/>
</dbReference>
<dbReference type="PANTHER" id="PTHR24173:SF74">
    <property type="entry name" value="ANKYRIN REPEAT DOMAIN-CONTAINING PROTEIN 16"/>
    <property type="match status" value="1"/>
</dbReference>
<dbReference type="InterPro" id="IPR013087">
    <property type="entry name" value="Znf_C2H2_type"/>
</dbReference>
<keyword evidence="8" id="KW-1185">Reference proteome</keyword>
<evidence type="ECO:0000313" key="8">
    <source>
        <dbReference type="Proteomes" id="UP001515480"/>
    </source>
</evidence>
<accession>A0AB34IYN9</accession>
<dbReference type="AlphaFoldDB" id="A0AB34IYN9"/>
<dbReference type="PROSITE" id="PS50297">
    <property type="entry name" value="ANK_REP_REGION"/>
    <property type="match status" value="1"/>
</dbReference>
<name>A0AB34IYN9_PRYPA</name>